<evidence type="ECO:0000313" key="7">
    <source>
        <dbReference type="EMBL" id="KAK8960212.1"/>
    </source>
</evidence>
<evidence type="ECO:0000256" key="4">
    <source>
        <dbReference type="ARBA" id="ARBA00022968"/>
    </source>
</evidence>
<sequence length="618" mass="70033">MRGRADGGQKKHLVPSICVILLILGFLFIYYGGHRGQHASAALDYGTKFSRSLGWGSSDDEDATKSDDSAFGQEDRFENLSPKSFPVCDDRHMELIPCLDRNLIYQTRLKLDLSLMEHYERHCPQPERRFNCLIPPPPGYKIPIKWPKSRDEVWQANIPHTHLAHEKSDQNWMVVKGDKINFPGGGTHFHYGADKYIASIANMLGFPNNVINNEGKLRAVLDVGCGVASFGGYLLSSNVITMSLAPNDVHQNQIQFALERGIPAFLGVLGTMRLPYPSRSFELAHCSRCRIDWLQRNGILLLELDRVLRPGGYFAYSSPEAYAQDEEDLRIWKTMSQLVERMCWKIASKQNQTVIWVKPQTNDCYMDRAPGTKPPLCRPDDDPDAVWGVKMEACITPYSEQQHRDKGSALVPWPARLTTPPPRLADLGYTADAFKKDTEIWQQRVDNYWNLLSSKITSNTIRNVMDMKASMGSFAAALKDKDVWVMNVVPQDGPNSLKIIYDRGLIGTVHDWCESFSTYPRTYDLIHAWTIFSSIEKRGCGAEDLLLEIDRILRPTGFVIIRDSPSILELVKKYLPALHWEPVAAVDPEPGSNQEDAEAALLIQKKLWVVDESRQNLR</sequence>
<evidence type="ECO:0000313" key="8">
    <source>
        <dbReference type="Proteomes" id="UP001412067"/>
    </source>
</evidence>
<keyword evidence="3 6" id="KW-0489">Methyltransferase</keyword>
<dbReference type="Pfam" id="PF03141">
    <property type="entry name" value="Methyltransf_29"/>
    <property type="match status" value="1"/>
</dbReference>
<feature type="transmembrane region" description="Helical" evidence="6">
    <location>
        <begin position="12"/>
        <end position="31"/>
    </location>
</feature>
<accession>A0ABR2M7T3</accession>
<protein>
    <recommendedName>
        <fullName evidence="6">Methyltransferase</fullName>
        <ecNumber evidence="6">2.1.1.-</ecNumber>
    </recommendedName>
</protein>
<evidence type="ECO:0000256" key="2">
    <source>
        <dbReference type="ARBA" id="ARBA00008361"/>
    </source>
</evidence>
<keyword evidence="6" id="KW-0472">Membrane</keyword>
<gene>
    <name evidence="7" type="ORF">KSP40_PGU009966</name>
</gene>
<evidence type="ECO:0000256" key="5">
    <source>
        <dbReference type="ARBA" id="ARBA00037847"/>
    </source>
</evidence>
<dbReference type="InterPro" id="IPR004159">
    <property type="entry name" value="Put_SAM_MeTrfase"/>
</dbReference>
<keyword evidence="4 6" id="KW-0735">Signal-anchor</keyword>
<proteinExistence type="inferred from homology"/>
<comment type="subcellular location">
    <subcellularLocation>
        <location evidence="5">Endomembrane system</location>
        <topology evidence="5">Single-pass membrane protein</topology>
    </subcellularLocation>
    <subcellularLocation>
        <location evidence="1 6">Membrane</location>
        <topology evidence="1 6">Single-pass type II membrane protein</topology>
    </subcellularLocation>
</comment>
<organism evidence="7 8">
    <name type="scientific">Platanthera guangdongensis</name>
    <dbReference type="NCBI Taxonomy" id="2320717"/>
    <lineage>
        <taxon>Eukaryota</taxon>
        <taxon>Viridiplantae</taxon>
        <taxon>Streptophyta</taxon>
        <taxon>Embryophyta</taxon>
        <taxon>Tracheophyta</taxon>
        <taxon>Spermatophyta</taxon>
        <taxon>Magnoliopsida</taxon>
        <taxon>Liliopsida</taxon>
        <taxon>Asparagales</taxon>
        <taxon>Orchidaceae</taxon>
        <taxon>Orchidoideae</taxon>
        <taxon>Orchideae</taxon>
        <taxon>Orchidinae</taxon>
        <taxon>Platanthera</taxon>
    </lineage>
</organism>
<comment type="caution">
    <text evidence="7">The sequence shown here is derived from an EMBL/GenBank/DDBJ whole genome shotgun (WGS) entry which is preliminary data.</text>
</comment>
<evidence type="ECO:0000256" key="3">
    <source>
        <dbReference type="ARBA" id="ARBA00022603"/>
    </source>
</evidence>
<evidence type="ECO:0000256" key="6">
    <source>
        <dbReference type="RuleBase" id="RU366043"/>
    </source>
</evidence>
<name>A0ABR2M7T3_9ASPA</name>
<keyword evidence="6" id="KW-0812">Transmembrane</keyword>
<dbReference type="GO" id="GO:0032259">
    <property type="term" value="P:methylation"/>
    <property type="evidence" value="ECO:0007669"/>
    <property type="project" value="UniProtKB-KW"/>
</dbReference>
<keyword evidence="6" id="KW-0808">Transferase</keyword>
<dbReference type="EC" id="2.1.1.-" evidence="6"/>
<keyword evidence="8" id="KW-1185">Reference proteome</keyword>
<dbReference type="SUPFAM" id="SSF53335">
    <property type="entry name" value="S-adenosyl-L-methionine-dependent methyltransferases"/>
    <property type="match status" value="2"/>
</dbReference>
<dbReference type="Proteomes" id="UP001412067">
    <property type="component" value="Unassembled WGS sequence"/>
</dbReference>
<dbReference type="Gene3D" id="3.40.50.150">
    <property type="entry name" value="Vaccinia Virus protein VP39"/>
    <property type="match status" value="1"/>
</dbReference>
<dbReference type="PANTHER" id="PTHR10108">
    <property type="entry name" value="SAM-DEPENDENT METHYLTRANSFERASE"/>
    <property type="match status" value="1"/>
</dbReference>
<comment type="similarity">
    <text evidence="2 6">Belongs to the methyltransferase superfamily.</text>
</comment>
<keyword evidence="6" id="KW-0325">Glycoprotein</keyword>
<dbReference type="EMBL" id="JBBWWR010000010">
    <property type="protein sequence ID" value="KAK8960212.1"/>
    <property type="molecule type" value="Genomic_DNA"/>
</dbReference>
<keyword evidence="6" id="KW-1133">Transmembrane helix</keyword>
<reference evidence="7 8" key="1">
    <citation type="journal article" date="2022" name="Nat. Plants">
        <title>Genomes of leafy and leafless Platanthera orchids illuminate the evolution of mycoheterotrophy.</title>
        <authorList>
            <person name="Li M.H."/>
            <person name="Liu K.W."/>
            <person name="Li Z."/>
            <person name="Lu H.C."/>
            <person name="Ye Q.L."/>
            <person name="Zhang D."/>
            <person name="Wang J.Y."/>
            <person name="Li Y.F."/>
            <person name="Zhong Z.M."/>
            <person name="Liu X."/>
            <person name="Yu X."/>
            <person name="Liu D.K."/>
            <person name="Tu X.D."/>
            <person name="Liu B."/>
            <person name="Hao Y."/>
            <person name="Liao X.Y."/>
            <person name="Jiang Y.T."/>
            <person name="Sun W.H."/>
            <person name="Chen J."/>
            <person name="Chen Y.Q."/>
            <person name="Ai Y."/>
            <person name="Zhai J.W."/>
            <person name="Wu S.S."/>
            <person name="Zhou Z."/>
            <person name="Hsiao Y.Y."/>
            <person name="Wu W.L."/>
            <person name="Chen Y.Y."/>
            <person name="Lin Y.F."/>
            <person name="Hsu J.L."/>
            <person name="Li C.Y."/>
            <person name="Wang Z.W."/>
            <person name="Zhao X."/>
            <person name="Zhong W.Y."/>
            <person name="Ma X.K."/>
            <person name="Ma L."/>
            <person name="Huang J."/>
            <person name="Chen G.Z."/>
            <person name="Huang M.Z."/>
            <person name="Huang L."/>
            <person name="Peng D.H."/>
            <person name="Luo Y.B."/>
            <person name="Zou S.Q."/>
            <person name="Chen S.P."/>
            <person name="Lan S."/>
            <person name="Tsai W.C."/>
            <person name="Van de Peer Y."/>
            <person name="Liu Z.J."/>
        </authorList>
    </citation>
    <scope>NUCLEOTIDE SEQUENCE [LARGE SCALE GENOMIC DNA]</scope>
    <source>
        <strain evidence="7">Lor288</strain>
    </source>
</reference>
<evidence type="ECO:0000256" key="1">
    <source>
        <dbReference type="ARBA" id="ARBA00004606"/>
    </source>
</evidence>
<dbReference type="GO" id="GO:0008168">
    <property type="term" value="F:methyltransferase activity"/>
    <property type="evidence" value="ECO:0007669"/>
    <property type="project" value="UniProtKB-KW"/>
</dbReference>
<dbReference type="InterPro" id="IPR029063">
    <property type="entry name" value="SAM-dependent_MTases_sf"/>
</dbReference>
<dbReference type="PANTHER" id="PTHR10108:SF1120">
    <property type="entry name" value="METHYLTRANSFERASE PMT8-RELATED"/>
    <property type="match status" value="1"/>
</dbReference>